<dbReference type="OrthoDB" id="3664327at2759"/>
<keyword evidence="2 4" id="KW-0863">Zinc-finger</keyword>
<dbReference type="SUPFAM" id="SSF144232">
    <property type="entry name" value="HIT/MYND zinc finger-like"/>
    <property type="match status" value="1"/>
</dbReference>
<dbReference type="AlphaFoldDB" id="A0A2V1E890"/>
<evidence type="ECO:0000256" key="3">
    <source>
        <dbReference type="ARBA" id="ARBA00022833"/>
    </source>
</evidence>
<dbReference type="PROSITE" id="PS50865">
    <property type="entry name" value="ZF_MYND_2"/>
    <property type="match status" value="1"/>
</dbReference>
<evidence type="ECO:0000256" key="4">
    <source>
        <dbReference type="PROSITE-ProRule" id="PRU00134"/>
    </source>
</evidence>
<dbReference type="EMBL" id="KZ805314">
    <property type="protein sequence ID" value="PVI05445.1"/>
    <property type="molecule type" value="Genomic_DNA"/>
</dbReference>
<feature type="domain" description="MYND-type" evidence="5">
    <location>
        <begin position="25"/>
        <end position="61"/>
    </location>
</feature>
<evidence type="ECO:0000313" key="7">
    <source>
        <dbReference type="Proteomes" id="UP000244855"/>
    </source>
</evidence>
<sequence length="223" mass="25118">MSANNTPNGKDTDGKTSDDNANDKCTLCGKSNAKPCENCGNANYCGVVCKNADAALHKLLCHQYKDFQDRPSKHHVRCIVLPVDGSGPVFKWLHQEFATNPPDETKEILGEGNFGIKGKHLNEDEKIAPGTYPYPRVVQIFYRNDFFKADLELNVSAARFPGLHNPWKMFGPFLFLSYSDLLEEDFEVWDNVSNDDCMRKEDCDTTTLRHVQDLLNLLASLMP</sequence>
<dbReference type="InterPro" id="IPR002893">
    <property type="entry name" value="Znf_MYND"/>
</dbReference>
<dbReference type="GO" id="GO:0008270">
    <property type="term" value="F:zinc ion binding"/>
    <property type="evidence" value="ECO:0007669"/>
    <property type="project" value="UniProtKB-KW"/>
</dbReference>
<keyword evidence="7" id="KW-1185">Reference proteome</keyword>
<dbReference type="Gene3D" id="6.10.140.2220">
    <property type="match status" value="1"/>
</dbReference>
<name>A0A2V1E890_9PLEO</name>
<evidence type="ECO:0000256" key="1">
    <source>
        <dbReference type="ARBA" id="ARBA00022723"/>
    </source>
</evidence>
<keyword evidence="3" id="KW-0862">Zinc</keyword>
<proteinExistence type="predicted"/>
<dbReference type="Pfam" id="PF01753">
    <property type="entry name" value="zf-MYND"/>
    <property type="match status" value="1"/>
</dbReference>
<organism evidence="6 7">
    <name type="scientific">Periconia macrospinosa</name>
    <dbReference type="NCBI Taxonomy" id="97972"/>
    <lineage>
        <taxon>Eukaryota</taxon>
        <taxon>Fungi</taxon>
        <taxon>Dikarya</taxon>
        <taxon>Ascomycota</taxon>
        <taxon>Pezizomycotina</taxon>
        <taxon>Dothideomycetes</taxon>
        <taxon>Pleosporomycetidae</taxon>
        <taxon>Pleosporales</taxon>
        <taxon>Massarineae</taxon>
        <taxon>Periconiaceae</taxon>
        <taxon>Periconia</taxon>
    </lineage>
</organism>
<accession>A0A2V1E890</accession>
<reference evidence="6 7" key="1">
    <citation type="journal article" date="2018" name="Sci. Rep.">
        <title>Comparative genomics provides insights into the lifestyle and reveals functional heterogeneity of dark septate endophytic fungi.</title>
        <authorList>
            <person name="Knapp D.G."/>
            <person name="Nemeth J.B."/>
            <person name="Barry K."/>
            <person name="Hainaut M."/>
            <person name="Henrissat B."/>
            <person name="Johnson J."/>
            <person name="Kuo A."/>
            <person name="Lim J.H.P."/>
            <person name="Lipzen A."/>
            <person name="Nolan M."/>
            <person name="Ohm R.A."/>
            <person name="Tamas L."/>
            <person name="Grigoriev I.V."/>
            <person name="Spatafora J.W."/>
            <person name="Nagy L.G."/>
            <person name="Kovacs G.M."/>
        </authorList>
    </citation>
    <scope>NUCLEOTIDE SEQUENCE [LARGE SCALE GENOMIC DNA]</scope>
    <source>
        <strain evidence="6 7">DSE2036</strain>
    </source>
</reference>
<protein>
    <recommendedName>
        <fullName evidence="5">MYND-type domain-containing protein</fullName>
    </recommendedName>
</protein>
<evidence type="ECO:0000256" key="2">
    <source>
        <dbReference type="ARBA" id="ARBA00022771"/>
    </source>
</evidence>
<evidence type="ECO:0000259" key="5">
    <source>
        <dbReference type="PROSITE" id="PS50865"/>
    </source>
</evidence>
<dbReference type="PROSITE" id="PS01360">
    <property type="entry name" value="ZF_MYND_1"/>
    <property type="match status" value="1"/>
</dbReference>
<keyword evidence="1" id="KW-0479">Metal-binding</keyword>
<dbReference type="Proteomes" id="UP000244855">
    <property type="component" value="Unassembled WGS sequence"/>
</dbReference>
<evidence type="ECO:0000313" key="6">
    <source>
        <dbReference type="EMBL" id="PVI05445.1"/>
    </source>
</evidence>
<gene>
    <name evidence="6" type="ORF">DM02DRAFT_624159</name>
</gene>